<evidence type="ECO:0000313" key="4">
    <source>
        <dbReference type="Proteomes" id="UP000281962"/>
    </source>
</evidence>
<evidence type="ECO:0000313" key="3">
    <source>
        <dbReference type="EMBL" id="RLE50995.1"/>
    </source>
</evidence>
<sequence>QIPFFAIVCDYVLIGEECYAAGAYLTKEPSQTASIFVQDLGKMVAIILSIIGALLSTGGVKVIVDLLAI</sequence>
<keyword evidence="1" id="KW-1133">Transmembrane helix</keyword>
<feature type="transmembrane region" description="Helical" evidence="1">
    <location>
        <begin position="43"/>
        <end position="64"/>
    </location>
</feature>
<keyword evidence="1" id="KW-0472">Membrane</keyword>
<evidence type="ECO:0000256" key="1">
    <source>
        <dbReference type="SAM" id="Phobius"/>
    </source>
</evidence>
<gene>
    <name evidence="3" type="ORF">DRJ21_01020</name>
</gene>
<dbReference type="EMBL" id="QMQY01000030">
    <property type="protein sequence ID" value="RLE50995.1"/>
    <property type="molecule type" value="Genomic_DNA"/>
</dbReference>
<comment type="caution">
    <text evidence="3">The sequence shown here is derived from an EMBL/GenBank/DDBJ whole genome shotgun (WGS) entry which is preliminary data.</text>
</comment>
<name>A0A497EUR7_9CREN</name>
<keyword evidence="1" id="KW-0812">Transmembrane</keyword>
<evidence type="ECO:0000259" key="2">
    <source>
        <dbReference type="Pfam" id="PF20539"/>
    </source>
</evidence>
<dbReference type="Pfam" id="PF20539">
    <property type="entry name" value="DUF6754"/>
    <property type="match status" value="1"/>
</dbReference>
<feature type="non-terminal residue" evidence="3">
    <location>
        <position position="1"/>
    </location>
</feature>
<dbReference type="InterPro" id="IPR046642">
    <property type="entry name" value="DUF6754"/>
</dbReference>
<dbReference type="AlphaFoldDB" id="A0A497EUR7"/>
<organism evidence="3 4">
    <name type="scientific">Thermoproteota archaeon</name>
    <dbReference type="NCBI Taxonomy" id="2056631"/>
    <lineage>
        <taxon>Archaea</taxon>
        <taxon>Thermoproteota</taxon>
    </lineage>
</organism>
<dbReference type="Proteomes" id="UP000281962">
    <property type="component" value="Unassembled WGS sequence"/>
</dbReference>
<reference evidence="3 4" key="1">
    <citation type="submission" date="2018-06" db="EMBL/GenBank/DDBJ databases">
        <title>Extensive metabolic versatility and redundancy in microbially diverse, dynamic hydrothermal sediments.</title>
        <authorList>
            <person name="Dombrowski N."/>
            <person name="Teske A."/>
            <person name="Baker B.J."/>
        </authorList>
    </citation>
    <scope>NUCLEOTIDE SEQUENCE [LARGE SCALE GENOMIC DNA]</scope>
    <source>
        <strain evidence="3">B30_G17</strain>
    </source>
</reference>
<protein>
    <recommendedName>
        <fullName evidence="2">DUF6754 domain-containing protein</fullName>
    </recommendedName>
</protein>
<accession>A0A497EUR7</accession>
<proteinExistence type="predicted"/>
<feature type="domain" description="DUF6754" evidence="2">
    <location>
        <begin position="1"/>
        <end position="63"/>
    </location>
</feature>